<keyword evidence="3" id="KW-1185">Reference proteome</keyword>
<evidence type="ECO:0000313" key="2">
    <source>
        <dbReference type="EMBL" id="MCO5401293.1"/>
    </source>
</evidence>
<dbReference type="InterPro" id="IPR001279">
    <property type="entry name" value="Metallo-B-lactamas"/>
</dbReference>
<accession>A0ABT1AS92</accession>
<dbReference type="Gene3D" id="3.60.15.10">
    <property type="entry name" value="Ribonuclease Z/Hydroxyacylglutathione hydrolase-like"/>
    <property type="match status" value="1"/>
</dbReference>
<sequence length="271" mass="30269">MVTTLYETPGHVCLMFSDLVDDHDTLPVQTNQFLIVDHGHGALIDPGGQMTYNALFLAMYRYFPPKQLDYVLASHADPDIVASAGRWLTSSSCDILISRVWERFLPHFCTVGKTEGRIVPIPDSGMAIPLGQSHLLAVPAHFLHSEGNFQFYDPVSRILFSGDLGASMVHANVAAKPVEDFDAHLPLMAPFHRRYMSGNRVCRLWAQMVRGLDIEWIVPQHGQAFRGKAMVNRFIDWVETLDCGIDLMTPDIFRLPALPNTPAGATLRTRV</sequence>
<gene>
    <name evidence="2" type="ORF">NG900_24085</name>
</gene>
<dbReference type="RefSeq" id="WP_252684510.1">
    <property type="nucleotide sequence ID" value="NZ_JAMXHT010000010.1"/>
</dbReference>
<feature type="domain" description="Metallo-beta-lactamase" evidence="1">
    <location>
        <begin position="29"/>
        <end position="221"/>
    </location>
</feature>
<dbReference type="InterPro" id="IPR036866">
    <property type="entry name" value="RibonucZ/Hydroxyglut_hydro"/>
</dbReference>
<name>A0ABT1AS92_9RALS</name>
<reference evidence="2" key="2">
    <citation type="journal article" date="2023" name="Front. Microbiol.">
        <title>Ralstonia chuxiongensis sp. nov., Ralstonia mojiangensis sp. nov., and Ralstonia soli sp. nov., isolated from tobacco fields, are three novel species in the family Burkholderiaceae.</title>
        <authorList>
            <person name="Lu C.H."/>
            <person name="Zhang Y.Y."/>
            <person name="Jiang N."/>
            <person name="Chen W."/>
            <person name="Shao X."/>
            <person name="Zhao Z.M."/>
            <person name="Lu W.L."/>
            <person name="Hu X."/>
            <person name="Xi Y.X."/>
            <person name="Zou S.Y."/>
            <person name="Wei Q.J."/>
            <person name="Lin Z.L."/>
            <person name="Gong L."/>
            <person name="Gai X.T."/>
            <person name="Zhang L.Q."/>
            <person name="Li J.Y."/>
            <person name="Jin Y."/>
            <person name="Xia Z.Y."/>
        </authorList>
    </citation>
    <scope>NUCLEOTIDE SEQUENCE</scope>
    <source>
        <strain evidence="2">21MJYT02-11</strain>
    </source>
</reference>
<dbReference type="InterPro" id="IPR045761">
    <property type="entry name" value="ODP_dom"/>
</dbReference>
<dbReference type="SMART" id="SM00849">
    <property type="entry name" value="Lactamase_B"/>
    <property type="match status" value="1"/>
</dbReference>
<dbReference type="Pfam" id="PF19583">
    <property type="entry name" value="ODP"/>
    <property type="match status" value="1"/>
</dbReference>
<evidence type="ECO:0000259" key="1">
    <source>
        <dbReference type="SMART" id="SM00849"/>
    </source>
</evidence>
<proteinExistence type="predicted"/>
<comment type="caution">
    <text evidence="2">The sequence shown here is derived from an EMBL/GenBank/DDBJ whole genome shotgun (WGS) entry which is preliminary data.</text>
</comment>
<dbReference type="CDD" id="cd07709">
    <property type="entry name" value="flavodiiron_proteins_MBL-fold"/>
    <property type="match status" value="1"/>
</dbReference>
<dbReference type="EMBL" id="JAMXHT010000010">
    <property type="protein sequence ID" value="MCO5401293.1"/>
    <property type="molecule type" value="Genomic_DNA"/>
</dbReference>
<protein>
    <submittedName>
        <fullName evidence="2">MBL fold metallo-hydrolase</fullName>
    </submittedName>
</protein>
<organism evidence="2 3">
    <name type="scientific">Ralstonia soli</name>
    <dbReference type="NCBI Taxonomy" id="2953896"/>
    <lineage>
        <taxon>Bacteria</taxon>
        <taxon>Pseudomonadati</taxon>
        <taxon>Pseudomonadota</taxon>
        <taxon>Betaproteobacteria</taxon>
        <taxon>Burkholderiales</taxon>
        <taxon>Burkholderiaceae</taxon>
        <taxon>Ralstonia</taxon>
    </lineage>
</organism>
<dbReference type="PANTHER" id="PTHR43041">
    <property type="entry name" value="HYDROLASE, METALLO-BETA-LACTAMASE SUPERFAMILY"/>
    <property type="match status" value="1"/>
</dbReference>
<reference evidence="2" key="1">
    <citation type="submission" date="2022-06" db="EMBL/GenBank/DDBJ databases">
        <authorList>
            <person name="Lu C.-H."/>
        </authorList>
    </citation>
    <scope>NUCLEOTIDE SEQUENCE</scope>
    <source>
        <strain evidence="2">21MJYT02-11</strain>
    </source>
</reference>
<dbReference type="Proteomes" id="UP001162811">
    <property type="component" value="Unassembled WGS sequence"/>
</dbReference>
<dbReference type="SUPFAM" id="SSF56281">
    <property type="entry name" value="Metallo-hydrolase/oxidoreductase"/>
    <property type="match status" value="1"/>
</dbReference>
<dbReference type="PANTHER" id="PTHR43041:SF1">
    <property type="entry name" value="METALLO-BETA-LACTAMASE DOMAIN-CONTAINING PROTEIN"/>
    <property type="match status" value="1"/>
</dbReference>
<evidence type="ECO:0000313" key="3">
    <source>
        <dbReference type="Proteomes" id="UP001162811"/>
    </source>
</evidence>